<dbReference type="KEGG" id="pxi:J5O05_15135"/>
<evidence type="ECO:0000256" key="1">
    <source>
        <dbReference type="SAM" id="Phobius"/>
    </source>
</evidence>
<evidence type="ECO:0000313" key="2">
    <source>
        <dbReference type="EMBL" id="QTH71135.1"/>
    </source>
</evidence>
<gene>
    <name evidence="2" type="ORF">J5O05_15135</name>
</gene>
<reference evidence="2" key="1">
    <citation type="submission" date="2021-03" db="EMBL/GenBank/DDBJ databases">
        <title>Complete Genome of Pseudoalteromonas xiamenensis STKMTI.2, a new potential marine bacterium producing anti-Vibrio compounds.</title>
        <authorList>
            <person name="Handayani D.P."/>
            <person name="Isnansetyo A."/>
            <person name="Istiqomah I."/>
            <person name="Jumina J."/>
        </authorList>
    </citation>
    <scope>NUCLEOTIDE SEQUENCE</scope>
    <source>
        <strain evidence="2">STKMTI.2</strain>
    </source>
</reference>
<accession>A0A975DH71</accession>
<evidence type="ECO:0000313" key="3">
    <source>
        <dbReference type="Proteomes" id="UP000664904"/>
    </source>
</evidence>
<keyword evidence="1" id="KW-0472">Membrane</keyword>
<dbReference type="EMBL" id="CP072133">
    <property type="protein sequence ID" value="QTH71135.1"/>
    <property type="molecule type" value="Genomic_DNA"/>
</dbReference>
<organism evidence="2 3">
    <name type="scientific">Pseudoalteromonas xiamenensis</name>
    <dbReference type="NCBI Taxonomy" id="882626"/>
    <lineage>
        <taxon>Bacteria</taxon>
        <taxon>Pseudomonadati</taxon>
        <taxon>Pseudomonadota</taxon>
        <taxon>Gammaproteobacteria</taxon>
        <taxon>Alteromonadales</taxon>
        <taxon>Pseudoalteromonadaceae</taxon>
        <taxon>Pseudoalteromonas</taxon>
    </lineage>
</organism>
<keyword evidence="1" id="KW-1133">Transmembrane helix</keyword>
<dbReference type="Proteomes" id="UP000664904">
    <property type="component" value="Chromosome"/>
</dbReference>
<dbReference type="AlphaFoldDB" id="A0A975DH71"/>
<keyword evidence="1" id="KW-0812">Transmembrane</keyword>
<keyword evidence="3" id="KW-1185">Reference proteome</keyword>
<dbReference type="RefSeq" id="WP_208842776.1">
    <property type="nucleotide sequence ID" value="NZ_CP072133.1"/>
</dbReference>
<proteinExistence type="predicted"/>
<protein>
    <submittedName>
        <fullName evidence="2">Uncharacterized protein</fullName>
    </submittedName>
</protein>
<name>A0A975DH71_9GAMM</name>
<sequence length="166" mass="18428">MATFLAIFSILSGTASILGLVHVLKGETEIEFKNITIGAFLLAGAVSLYILFIPGTYFENSVSSKLQRYSKEGAESILIQQGDFSFDGMKEYAVKFPEPFSKTPLVEIINVNGYKYAPYVERVTQFQVVFKRSSDGPSWTPQSFQNFIWIAKGDPLNKYVAAGSNK</sequence>
<feature type="transmembrane region" description="Helical" evidence="1">
    <location>
        <begin position="35"/>
        <end position="58"/>
    </location>
</feature>